<protein>
    <submittedName>
        <fullName evidence="3">Uncharacterized protein</fullName>
    </submittedName>
</protein>
<feature type="coiled-coil region" evidence="1">
    <location>
        <begin position="109"/>
        <end position="146"/>
    </location>
</feature>
<gene>
    <name evidence="3" type="ORF">A4X13_0g7750</name>
</gene>
<comment type="caution">
    <text evidence="3">The sequence shown here is derived from an EMBL/GenBank/DDBJ whole genome shotgun (WGS) entry which is preliminary data.</text>
</comment>
<proteinExistence type="predicted"/>
<feature type="compositionally biased region" description="Acidic residues" evidence="2">
    <location>
        <begin position="395"/>
        <end position="414"/>
    </location>
</feature>
<dbReference type="Proteomes" id="UP000077521">
    <property type="component" value="Unassembled WGS sequence"/>
</dbReference>
<keyword evidence="4" id="KW-1185">Reference proteome</keyword>
<dbReference type="EMBL" id="LWDF02001060">
    <property type="protein sequence ID" value="KAE8240532.1"/>
    <property type="molecule type" value="Genomic_DNA"/>
</dbReference>
<feature type="compositionally biased region" description="Basic residues" evidence="2">
    <location>
        <begin position="351"/>
        <end position="363"/>
    </location>
</feature>
<feature type="region of interest" description="Disordered" evidence="2">
    <location>
        <begin position="229"/>
        <end position="266"/>
    </location>
</feature>
<evidence type="ECO:0000313" key="4">
    <source>
        <dbReference type="Proteomes" id="UP000077521"/>
    </source>
</evidence>
<feature type="region of interest" description="Disordered" evidence="2">
    <location>
        <begin position="157"/>
        <end position="203"/>
    </location>
</feature>
<evidence type="ECO:0000256" key="1">
    <source>
        <dbReference type="SAM" id="Coils"/>
    </source>
</evidence>
<feature type="region of interest" description="Disordered" evidence="2">
    <location>
        <begin position="1"/>
        <end position="28"/>
    </location>
</feature>
<accession>A0A177TBS4</accession>
<keyword evidence="1" id="KW-0175">Coiled coil</keyword>
<feature type="compositionally biased region" description="Basic and acidic residues" evidence="2">
    <location>
        <begin position="337"/>
        <end position="350"/>
    </location>
</feature>
<reference evidence="3" key="1">
    <citation type="submission" date="2016-04" db="EMBL/GenBank/DDBJ databases">
        <authorList>
            <person name="Nguyen H.D."/>
            <person name="Samba Siva P."/>
            <person name="Cullis J."/>
            <person name="Levesque C.A."/>
            <person name="Hambleton S."/>
        </authorList>
    </citation>
    <scope>NUCLEOTIDE SEQUENCE</scope>
    <source>
        <strain evidence="3">DAOMC 236416</strain>
    </source>
</reference>
<feature type="region of interest" description="Disordered" evidence="2">
    <location>
        <begin position="395"/>
        <end position="423"/>
    </location>
</feature>
<reference evidence="3" key="2">
    <citation type="journal article" date="2019" name="IMA Fungus">
        <title>Genome sequencing and comparison of five Tilletia species to identify candidate genes for the detection of regulated species infecting wheat.</title>
        <authorList>
            <person name="Nguyen H.D.T."/>
            <person name="Sultana T."/>
            <person name="Kesanakurti P."/>
            <person name="Hambleton S."/>
        </authorList>
    </citation>
    <scope>NUCLEOTIDE SEQUENCE</scope>
    <source>
        <strain evidence="3">DAOMC 236416</strain>
    </source>
</reference>
<feature type="compositionally biased region" description="Gly residues" evidence="2">
    <location>
        <begin position="8"/>
        <end position="20"/>
    </location>
</feature>
<organism evidence="3 4">
    <name type="scientific">Tilletia indica</name>
    <dbReference type="NCBI Taxonomy" id="43049"/>
    <lineage>
        <taxon>Eukaryota</taxon>
        <taxon>Fungi</taxon>
        <taxon>Dikarya</taxon>
        <taxon>Basidiomycota</taxon>
        <taxon>Ustilaginomycotina</taxon>
        <taxon>Exobasidiomycetes</taxon>
        <taxon>Tilletiales</taxon>
        <taxon>Tilletiaceae</taxon>
        <taxon>Tilletia</taxon>
    </lineage>
</organism>
<feature type="compositionally biased region" description="Acidic residues" evidence="2">
    <location>
        <begin position="167"/>
        <end position="185"/>
    </location>
</feature>
<sequence length="543" mass="60204">MSQYQNRGSGGFRGGGGARGGAAAAAGSSGGADVAAILNGLDQQLQESMKKNNEVVQKWVKDEVKQKLAEYHQAARSFTTSHRLADLDDVQPSDANDDRLVIVMNMLELDELQDVLRGQRNLKQQLQQTQDQLTSAQDQIKDLEQKFLSLAKGGVTAKRRSVRRSDDEEGDDDGDPMDQDDEEGVEKENEPRHKRKKVARGRKDARIQKAFERLLRLKMGIEKGDAWPAFPTVNEAAPDWPREEPDIDVDSTEPDANIDPLLRENAPPLGKPLLRLDWVEGRMDDERFDAVLTDLPDELADHADDHDLPSDKRDVDYIRAACKRTLVRIKRSAREKLVKDSDELAKEQALKKKRDRRRSRHKTRFDARAAAAAQNPLAFGDAAAAMLVGDCVERDESEADAESDEGGDEADVMSEDGGTRKKTTGSLRALIPEWWSQQNRNLQARLAKEVPPSLSSYKVKAATHLQRHNQVLDKSIPRIAISSGWADAHPELVRRVKKNSAPFKPQRGAIADNPEQFGDPITDLEIIGVSDGGEGADGMNDDG</sequence>
<feature type="region of interest" description="Disordered" evidence="2">
    <location>
        <begin position="337"/>
        <end position="370"/>
    </location>
</feature>
<name>A0A177TBS4_9BASI</name>
<evidence type="ECO:0000313" key="3">
    <source>
        <dbReference type="EMBL" id="KAE8240532.1"/>
    </source>
</evidence>
<evidence type="ECO:0000256" key="2">
    <source>
        <dbReference type="SAM" id="MobiDB-lite"/>
    </source>
</evidence>
<dbReference type="AlphaFoldDB" id="A0A177TBS4"/>